<evidence type="ECO:0000256" key="8">
    <source>
        <dbReference type="SAM" id="Phobius"/>
    </source>
</evidence>
<dbReference type="Proteomes" id="UP000198767">
    <property type="component" value="Unassembled WGS sequence"/>
</dbReference>
<dbReference type="EMBL" id="FMWG01000009">
    <property type="protein sequence ID" value="SCZ69425.1"/>
    <property type="molecule type" value="Genomic_DNA"/>
</dbReference>
<dbReference type="Pfam" id="PF00005">
    <property type="entry name" value="ABC_tran"/>
    <property type="match status" value="1"/>
</dbReference>
<dbReference type="InterPro" id="IPR017871">
    <property type="entry name" value="ABC_transporter-like_CS"/>
</dbReference>
<evidence type="ECO:0000256" key="5">
    <source>
        <dbReference type="ARBA" id="ARBA00022989"/>
    </source>
</evidence>
<gene>
    <name evidence="11" type="ORF">SAMN04488118_10955</name>
</gene>
<evidence type="ECO:0000256" key="7">
    <source>
        <dbReference type="SAM" id="MobiDB-lite"/>
    </source>
</evidence>
<dbReference type="PROSITE" id="PS00211">
    <property type="entry name" value="ABC_TRANSPORTER_1"/>
    <property type="match status" value="1"/>
</dbReference>
<keyword evidence="12" id="KW-1185">Reference proteome</keyword>
<dbReference type="PROSITE" id="PS50929">
    <property type="entry name" value="ABC_TM1F"/>
    <property type="match status" value="1"/>
</dbReference>
<evidence type="ECO:0000313" key="12">
    <source>
        <dbReference type="Proteomes" id="UP000198767"/>
    </source>
</evidence>
<comment type="subcellular location">
    <subcellularLocation>
        <location evidence="1">Cell membrane</location>
        <topology evidence="1">Multi-pass membrane protein</topology>
    </subcellularLocation>
</comment>
<feature type="transmembrane region" description="Helical" evidence="8">
    <location>
        <begin position="59"/>
        <end position="78"/>
    </location>
</feature>
<evidence type="ECO:0000313" key="11">
    <source>
        <dbReference type="EMBL" id="SCZ69425.1"/>
    </source>
</evidence>
<evidence type="ECO:0000256" key="2">
    <source>
        <dbReference type="ARBA" id="ARBA00022692"/>
    </source>
</evidence>
<protein>
    <submittedName>
        <fullName evidence="11">ATP-binding cassette, subfamily C</fullName>
    </submittedName>
</protein>
<keyword evidence="6 8" id="KW-0472">Membrane</keyword>
<name>A0A1G5R5R6_9RHOB</name>
<feature type="compositionally biased region" description="Polar residues" evidence="7">
    <location>
        <begin position="564"/>
        <end position="578"/>
    </location>
</feature>
<dbReference type="InterPro" id="IPR039421">
    <property type="entry name" value="Type_1_exporter"/>
</dbReference>
<evidence type="ECO:0000259" key="9">
    <source>
        <dbReference type="PROSITE" id="PS50893"/>
    </source>
</evidence>
<dbReference type="PANTHER" id="PTHR24221:SF248">
    <property type="entry name" value="ABC TRANSPORTER TRANSMEMBRANE REGION"/>
    <property type="match status" value="1"/>
</dbReference>
<dbReference type="STRING" id="1156985.SAMN04488118_10955"/>
<reference evidence="11 12" key="1">
    <citation type="submission" date="2016-10" db="EMBL/GenBank/DDBJ databases">
        <authorList>
            <person name="de Groot N.N."/>
        </authorList>
    </citation>
    <scope>NUCLEOTIDE SEQUENCE [LARGE SCALE GENOMIC DNA]</scope>
    <source>
        <strain evidence="11 12">U95</strain>
    </source>
</reference>
<dbReference type="AlphaFoldDB" id="A0A1G5R5R6"/>
<dbReference type="InterPro" id="IPR010128">
    <property type="entry name" value="ATPase_T1SS_PrtD-like"/>
</dbReference>
<organism evidence="11 12">
    <name type="scientific">Epibacterium ulvae</name>
    <dbReference type="NCBI Taxonomy" id="1156985"/>
    <lineage>
        <taxon>Bacteria</taxon>
        <taxon>Pseudomonadati</taxon>
        <taxon>Pseudomonadota</taxon>
        <taxon>Alphaproteobacteria</taxon>
        <taxon>Rhodobacterales</taxon>
        <taxon>Roseobacteraceae</taxon>
        <taxon>Epibacterium</taxon>
    </lineage>
</organism>
<dbReference type="PANTHER" id="PTHR24221">
    <property type="entry name" value="ATP-BINDING CASSETTE SUB-FAMILY B"/>
    <property type="match status" value="1"/>
</dbReference>
<dbReference type="OrthoDB" id="9808328at2"/>
<dbReference type="Gene3D" id="1.20.1560.10">
    <property type="entry name" value="ABC transporter type 1, transmembrane domain"/>
    <property type="match status" value="1"/>
</dbReference>
<dbReference type="GO" id="GO:0005886">
    <property type="term" value="C:plasma membrane"/>
    <property type="evidence" value="ECO:0007669"/>
    <property type="project" value="UniProtKB-SubCell"/>
</dbReference>
<dbReference type="GO" id="GO:0030256">
    <property type="term" value="C:type I protein secretion system complex"/>
    <property type="evidence" value="ECO:0007669"/>
    <property type="project" value="InterPro"/>
</dbReference>
<dbReference type="InterPro" id="IPR027417">
    <property type="entry name" value="P-loop_NTPase"/>
</dbReference>
<dbReference type="GO" id="GO:0030253">
    <property type="term" value="P:protein secretion by the type I secretion system"/>
    <property type="evidence" value="ECO:0007669"/>
    <property type="project" value="InterPro"/>
</dbReference>
<dbReference type="GO" id="GO:0005524">
    <property type="term" value="F:ATP binding"/>
    <property type="evidence" value="ECO:0007669"/>
    <property type="project" value="UniProtKB-KW"/>
</dbReference>
<proteinExistence type="predicted"/>
<keyword evidence="5 8" id="KW-1133">Transmembrane helix</keyword>
<sequence>MSKRDHLSGLNELRDARRESRNLYWAVGLFSFFVNLLMLTGPLYMMQVYDRVLGSRSEATLIALSILVVFLYGMMGLLDYVRGRVMARVGARFQARLDKRVFDAMIRRSAVTSDPVAQTGLADLEAVQRLMASPVLTSAFDLPWTPIFIAGIALFHPWLGLLALGGGVVLISIAVCNQWLSRKPLQQANVSSHKASLLSEEIRTEAEMIQSMGMRGAAFDRWKVARDNALTETVGANDLGGGFSTLTKTLRLFLQSAMLGLGAYLVLQGDVTPGAMIAGSILLGRALAPIEQGLGQWAMVQRAFKGWDTLAELLSKVPEEQPRTALPKPKALLEVTGLAVVAPGEKRPQLRNVNFRVEPGQAVGVIGPSGSGKSTLARALTGAWLPAAGSVRLDGAALDQFDADVLGQHIGYLPQRVQLFEGTVAQNIARLDQKPNSELVVAAARKAAAHDMILKLPYGYDTPIAGGGGRLSGGQMQRVGLARALFADPAIVILDEPNSNLDNEGSVALNAAIKHMKQEGRSVLIMAHRPAAIQECDMLLVIDGGTQTAYGPKDQVLREMVSNHKNIQQSAQQDSKTPAKTGGVA</sequence>
<dbReference type="InterPro" id="IPR003439">
    <property type="entry name" value="ABC_transporter-like_ATP-bd"/>
</dbReference>
<dbReference type="SMART" id="SM00382">
    <property type="entry name" value="AAA"/>
    <property type="match status" value="1"/>
</dbReference>
<feature type="region of interest" description="Disordered" evidence="7">
    <location>
        <begin position="564"/>
        <end position="585"/>
    </location>
</feature>
<keyword evidence="4 11" id="KW-0067">ATP-binding</keyword>
<dbReference type="Gene3D" id="3.40.50.300">
    <property type="entry name" value="P-loop containing nucleotide triphosphate hydrolases"/>
    <property type="match status" value="1"/>
</dbReference>
<feature type="domain" description="ABC transmembrane type-1" evidence="10">
    <location>
        <begin position="25"/>
        <end position="302"/>
    </location>
</feature>
<dbReference type="PROSITE" id="PS50893">
    <property type="entry name" value="ABC_TRANSPORTER_2"/>
    <property type="match status" value="1"/>
</dbReference>
<dbReference type="InterPro" id="IPR036640">
    <property type="entry name" value="ABC1_TM_sf"/>
</dbReference>
<evidence type="ECO:0000256" key="6">
    <source>
        <dbReference type="ARBA" id="ARBA00023136"/>
    </source>
</evidence>
<keyword evidence="2 8" id="KW-0812">Transmembrane</keyword>
<evidence type="ECO:0000256" key="1">
    <source>
        <dbReference type="ARBA" id="ARBA00004651"/>
    </source>
</evidence>
<keyword evidence="3" id="KW-0547">Nucleotide-binding</keyword>
<dbReference type="SUPFAM" id="SSF90123">
    <property type="entry name" value="ABC transporter transmembrane region"/>
    <property type="match status" value="1"/>
</dbReference>
<dbReference type="InterPro" id="IPR011527">
    <property type="entry name" value="ABC1_TM_dom"/>
</dbReference>
<evidence type="ECO:0000256" key="3">
    <source>
        <dbReference type="ARBA" id="ARBA00022741"/>
    </source>
</evidence>
<dbReference type="RefSeq" id="WP_090219968.1">
    <property type="nucleotide sequence ID" value="NZ_FMWG01000009.1"/>
</dbReference>
<feature type="transmembrane region" description="Helical" evidence="8">
    <location>
        <begin position="161"/>
        <end position="180"/>
    </location>
</feature>
<dbReference type="InterPro" id="IPR003593">
    <property type="entry name" value="AAA+_ATPase"/>
</dbReference>
<evidence type="ECO:0000259" key="10">
    <source>
        <dbReference type="PROSITE" id="PS50929"/>
    </source>
</evidence>
<feature type="transmembrane region" description="Helical" evidence="8">
    <location>
        <begin position="23"/>
        <end position="47"/>
    </location>
</feature>
<evidence type="ECO:0000256" key="4">
    <source>
        <dbReference type="ARBA" id="ARBA00022840"/>
    </source>
</evidence>
<feature type="domain" description="ABC transporter" evidence="9">
    <location>
        <begin position="333"/>
        <end position="569"/>
    </location>
</feature>
<dbReference type="SUPFAM" id="SSF52540">
    <property type="entry name" value="P-loop containing nucleoside triphosphate hydrolases"/>
    <property type="match status" value="1"/>
</dbReference>
<accession>A0A1G5R5R6</accession>
<dbReference type="NCBIfam" id="TIGR01842">
    <property type="entry name" value="type_I_sec_PrtD"/>
    <property type="match status" value="1"/>
</dbReference>
<dbReference type="Pfam" id="PF00664">
    <property type="entry name" value="ABC_membrane"/>
    <property type="match status" value="1"/>
</dbReference>
<dbReference type="GO" id="GO:0016887">
    <property type="term" value="F:ATP hydrolysis activity"/>
    <property type="evidence" value="ECO:0007669"/>
    <property type="project" value="InterPro"/>
</dbReference>
<dbReference type="GO" id="GO:0140359">
    <property type="term" value="F:ABC-type transporter activity"/>
    <property type="evidence" value="ECO:0007669"/>
    <property type="project" value="InterPro"/>
</dbReference>
<dbReference type="GO" id="GO:0034040">
    <property type="term" value="F:ATPase-coupled lipid transmembrane transporter activity"/>
    <property type="evidence" value="ECO:0007669"/>
    <property type="project" value="TreeGrafter"/>
</dbReference>